<evidence type="ECO:0000256" key="3">
    <source>
        <dbReference type="ARBA" id="ARBA00022989"/>
    </source>
</evidence>
<protein>
    <submittedName>
        <fullName evidence="5">Uncharacterized protein</fullName>
    </submittedName>
</protein>
<keyword evidence="4" id="KW-0472">Membrane</keyword>
<comment type="caution">
    <text evidence="5">The sequence shown here is derived from an EMBL/GenBank/DDBJ whole genome shotgun (WGS) entry which is preliminary data.</text>
</comment>
<evidence type="ECO:0000256" key="1">
    <source>
        <dbReference type="ARBA" id="ARBA00004370"/>
    </source>
</evidence>
<gene>
    <name evidence="5" type="ORF">OFUS_LOCUS23104</name>
</gene>
<dbReference type="PRINTS" id="PR00237">
    <property type="entry name" value="GPCRRHODOPSN"/>
</dbReference>
<dbReference type="PANTHER" id="PTHR46641">
    <property type="entry name" value="FMRFAMIDE RECEPTOR-RELATED"/>
    <property type="match status" value="1"/>
</dbReference>
<reference evidence="5" key="1">
    <citation type="submission" date="2022-03" db="EMBL/GenBank/DDBJ databases">
        <authorList>
            <person name="Martin C."/>
        </authorList>
    </citation>
    <scope>NUCLEOTIDE SEQUENCE</scope>
</reference>
<dbReference type="OrthoDB" id="9990906at2759"/>
<organism evidence="5 6">
    <name type="scientific">Owenia fusiformis</name>
    <name type="common">Polychaete worm</name>
    <dbReference type="NCBI Taxonomy" id="6347"/>
    <lineage>
        <taxon>Eukaryota</taxon>
        <taxon>Metazoa</taxon>
        <taxon>Spiralia</taxon>
        <taxon>Lophotrochozoa</taxon>
        <taxon>Annelida</taxon>
        <taxon>Polychaeta</taxon>
        <taxon>Sedentaria</taxon>
        <taxon>Canalipalpata</taxon>
        <taxon>Sabellida</taxon>
        <taxon>Oweniida</taxon>
        <taxon>Oweniidae</taxon>
        <taxon>Owenia</taxon>
    </lineage>
</organism>
<dbReference type="Gene3D" id="1.20.1070.10">
    <property type="entry name" value="Rhodopsin 7-helix transmembrane proteins"/>
    <property type="match status" value="1"/>
</dbReference>
<dbReference type="Proteomes" id="UP000749559">
    <property type="component" value="Unassembled WGS sequence"/>
</dbReference>
<dbReference type="PANTHER" id="PTHR46641:SF25">
    <property type="entry name" value="CNMAMIDE RECEPTOR-RELATED"/>
    <property type="match status" value="1"/>
</dbReference>
<name>A0A8J1TCY8_OWEFU</name>
<keyword evidence="3" id="KW-1133">Transmembrane helix</keyword>
<dbReference type="InterPro" id="IPR000276">
    <property type="entry name" value="GPCR_Rhodpsn"/>
</dbReference>
<dbReference type="SUPFAM" id="SSF81321">
    <property type="entry name" value="Family A G protein-coupled receptor-like"/>
    <property type="match status" value="1"/>
</dbReference>
<comment type="subcellular location">
    <subcellularLocation>
        <location evidence="1">Membrane</location>
    </subcellularLocation>
</comment>
<dbReference type="PROSITE" id="PS50262">
    <property type="entry name" value="G_PROTEIN_RECEP_F1_2"/>
    <property type="match status" value="1"/>
</dbReference>
<evidence type="ECO:0000256" key="2">
    <source>
        <dbReference type="ARBA" id="ARBA00022692"/>
    </source>
</evidence>
<dbReference type="GO" id="GO:0016020">
    <property type="term" value="C:membrane"/>
    <property type="evidence" value="ECO:0007669"/>
    <property type="project" value="UniProtKB-SubCell"/>
</dbReference>
<keyword evidence="6" id="KW-1185">Reference proteome</keyword>
<proteinExistence type="predicted"/>
<accession>A0A8J1TCY8</accession>
<evidence type="ECO:0000256" key="4">
    <source>
        <dbReference type="ARBA" id="ARBA00023136"/>
    </source>
</evidence>
<dbReference type="CDD" id="cd14978">
    <property type="entry name" value="7tmA_FMRFamide_R-like"/>
    <property type="match status" value="1"/>
</dbReference>
<evidence type="ECO:0000313" key="6">
    <source>
        <dbReference type="Proteomes" id="UP000749559"/>
    </source>
</evidence>
<dbReference type="GO" id="GO:0004930">
    <property type="term" value="F:G protein-coupled receptor activity"/>
    <property type="evidence" value="ECO:0007669"/>
    <property type="project" value="InterPro"/>
</dbReference>
<dbReference type="Pfam" id="PF00001">
    <property type="entry name" value="7tm_1"/>
    <property type="match status" value="1"/>
</dbReference>
<keyword evidence="2" id="KW-0812">Transmembrane</keyword>
<evidence type="ECO:0000313" key="5">
    <source>
        <dbReference type="EMBL" id="CAH1799046.1"/>
    </source>
</evidence>
<dbReference type="EMBL" id="CAIIXF020000011">
    <property type="protein sequence ID" value="CAH1799046.1"/>
    <property type="molecule type" value="Genomic_DNA"/>
</dbReference>
<sequence>MKQERNNSALLDRGIIINSNGSSGMNFTEIGTDKILITYWSPIILILGTIGNALSIAVFRRRKFRTSITHVYLITLAVVDTFGLWVGVFPYGLQAISHVTLMNTWVCPILMFLGFFSVQLSAWTLVLVTSERLLAVFAPLKAKVIFNVKWAVVILVSVFAVLLGLNLHILWNYKLRVDVYNETDCSGPSEDYMSMHGWLDGITTSYLPSFLMLSANIAIIAKMLSRKKSGLGNSNQIASMTIILLLCNFSFICLNFPFSVCFKQWNETGELHKAIVIMLAHSNQAINFLLYCASGKIFRDEMKKMFHRWNFATCGRGNSVTDSYQMNTNTLNSNTN</sequence>
<dbReference type="InterPro" id="IPR017452">
    <property type="entry name" value="GPCR_Rhodpsn_7TM"/>
</dbReference>
<dbReference type="InterPro" id="IPR052954">
    <property type="entry name" value="GPCR-Ligand_Int"/>
</dbReference>
<dbReference type="AlphaFoldDB" id="A0A8J1TCY8"/>